<dbReference type="GO" id="GO:0008714">
    <property type="term" value="F:AMP nucleosidase activity"/>
    <property type="evidence" value="ECO:0007669"/>
    <property type="project" value="UniProtKB-EC"/>
</dbReference>
<dbReference type="PANTHER" id="PTHR31223">
    <property type="entry name" value="LOG FAMILY PROTEIN YJL055W"/>
    <property type="match status" value="1"/>
</dbReference>
<reference evidence="4" key="1">
    <citation type="submission" date="2021-01" db="EMBL/GenBank/DDBJ databases">
        <authorList>
            <person name="Zhong Y.L."/>
        </authorList>
    </citation>
    <scope>NUCLEOTIDE SEQUENCE</scope>
    <source>
        <strain evidence="4">KCTC 23302</strain>
    </source>
</reference>
<dbReference type="InterPro" id="IPR031100">
    <property type="entry name" value="LOG_fam"/>
</dbReference>
<dbReference type="SUPFAM" id="SSF102405">
    <property type="entry name" value="MCP/YpsA-like"/>
    <property type="match status" value="1"/>
</dbReference>
<keyword evidence="3" id="KW-0203">Cytokinin biosynthesis</keyword>
<dbReference type="AlphaFoldDB" id="A0A936ZV84"/>
<evidence type="ECO:0000256" key="2">
    <source>
        <dbReference type="ARBA" id="ARBA00006763"/>
    </source>
</evidence>
<dbReference type="InterPro" id="IPR005269">
    <property type="entry name" value="LOG"/>
</dbReference>
<dbReference type="GO" id="GO:0005829">
    <property type="term" value="C:cytosol"/>
    <property type="evidence" value="ECO:0007669"/>
    <property type="project" value="TreeGrafter"/>
</dbReference>
<evidence type="ECO:0000256" key="1">
    <source>
        <dbReference type="ARBA" id="ARBA00000274"/>
    </source>
</evidence>
<keyword evidence="3" id="KW-0378">Hydrolase</keyword>
<dbReference type="RefSeq" id="WP_201916584.1">
    <property type="nucleotide sequence ID" value="NZ_BAABAX010000021.1"/>
</dbReference>
<dbReference type="Proteomes" id="UP000651057">
    <property type="component" value="Unassembled WGS sequence"/>
</dbReference>
<dbReference type="NCBIfam" id="TIGR00730">
    <property type="entry name" value="Rossman fold protein, TIGR00730 family"/>
    <property type="match status" value="1"/>
</dbReference>
<proteinExistence type="inferred from homology"/>
<dbReference type="GO" id="GO:0009691">
    <property type="term" value="P:cytokinin biosynthetic process"/>
    <property type="evidence" value="ECO:0007669"/>
    <property type="project" value="UniProtKB-UniRule"/>
</dbReference>
<evidence type="ECO:0000313" key="5">
    <source>
        <dbReference type="Proteomes" id="UP000651057"/>
    </source>
</evidence>
<organism evidence="4 5">
    <name type="scientific">Aquimarina mytili</name>
    <dbReference type="NCBI Taxonomy" id="874423"/>
    <lineage>
        <taxon>Bacteria</taxon>
        <taxon>Pseudomonadati</taxon>
        <taxon>Bacteroidota</taxon>
        <taxon>Flavobacteriia</taxon>
        <taxon>Flavobacteriales</taxon>
        <taxon>Flavobacteriaceae</taxon>
        <taxon>Aquimarina</taxon>
    </lineage>
</organism>
<keyword evidence="5" id="KW-1185">Reference proteome</keyword>
<accession>A0A936ZV84</accession>
<comment type="caution">
    <text evidence="4">The sequence shown here is derived from an EMBL/GenBank/DDBJ whole genome shotgun (WGS) entry which is preliminary data.</text>
</comment>
<protein>
    <recommendedName>
        <fullName evidence="3">Cytokinin riboside 5'-monophosphate phosphoribohydrolase</fullName>
        <ecNumber evidence="3">3.2.2.n1</ecNumber>
    </recommendedName>
</protein>
<comment type="catalytic activity">
    <reaction evidence="1">
        <text>AMP + H2O = D-ribose 5-phosphate + adenine</text>
        <dbReference type="Rhea" id="RHEA:20129"/>
        <dbReference type="ChEBI" id="CHEBI:15377"/>
        <dbReference type="ChEBI" id="CHEBI:16708"/>
        <dbReference type="ChEBI" id="CHEBI:78346"/>
        <dbReference type="ChEBI" id="CHEBI:456215"/>
        <dbReference type="EC" id="3.2.2.4"/>
    </reaction>
</comment>
<dbReference type="Gene3D" id="3.40.50.450">
    <property type="match status" value="1"/>
</dbReference>
<sequence length="196" mass="22031">MNTLDSICVFCGSSEGNDTRVISEAFLLGEKLAQKNITLVYGAAKIGIMGQVAMGSMKHKGKVIGVIPEFLKLKEVVHQGLHELITTKNMHERKMKMHELSDGFITLPGGFGTLEELFEIITWAQLGLHQKPIGLLNTGGFYDNLLGLLENMVRRGFLKMENYELLLVDDDIDLLLEKMKTFKPVQVPKWLKLDRT</sequence>
<comment type="similarity">
    <text evidence="2 3">Belongs to the LOG family.</text>
</comment>
<dbReference type="EMBL" id="JAERQJ010000001">
    <property type="protein sequence ID" value="MBL0682523.1"/>
    <property type="molecule type" value="Genomic_DNA"/>
</dbReference>
<gene>
    <name evidence="4" type="ORF">JJQ60_03290</name>
</gene>
<dbReference type="PANTHER" id="PTHR31223:SF70">
    <property type="entry name" value="LOG FAMILY PROTEIN YJL055W"/>
    <property type="match status" value="1"/>
</dbReference>
<evidence type="ECO:0000313" key="4">
    <source>
        <dbReference type="EMBL" id="MBL0682523.1"/>
    </source>
</evidence>
<dbReference type="EC" id="3.2.2.n1" evidence="3"/>
<evidence type="ECO:0000256" key="3">
    <source>
        <dbReference type="RuleBase" id="RU363015"/>
    </source>
</evidence>
<name>A0A936ZV84_9FLAO</name>
<dbReference type="Pfam" id="PF03641">
    <property type="entry name" value="Lysine_decarbox"/>
    <property type="match status" value="1"/>
</dbReference>